<dbReference type="AlphaFoldDB" id="A0A1T4S1U2"/>
<organism evidence="2 3">
    <name type="scientific">Enhydrobacter aerosaccus</name>
    <dbReference type="NCBI Taxonomy" id="225324"/>
    <lineage>
        <taxon>Bacteria</taxon>
        <taxon>Pseudomonadati</taxon>
        <taxon>Pseudomonadota</taxon>
        <taxon>Alphaproteobacteria</taxon>
        <taxon>Hyphomicrobiales</taxon>
        <taxon>Enhydrobacter</taxon>
    </lineage>
</organism>
<dbReference type="STRING" id="225324.SAMN02745126_04295"/>
<dbReference type="Pfam" id="PF07077">
    <property type="entry name" value="DUF1345"/>
    <property type="match status" value="1"/>
</dbReference>
<dbReference type="RefSeq" id="WP_085935965.1">
    <property type="nucleotide sequence ID" value="NZ_FUWJ01000006.1"/>
</dbReference>
<dbReference type="OrthoDB" id="64737at2"/>
<keyword evidence="1" id="KW-0812">Transmembrane</keyword>
<evidence type="ECO:0000256" key="1">
    <source>
        <dbReference type="SAM" id="Phobius"/>
    </source>
</evidence>
<evidence type="ECO:0000313" key="3">
    <source>
        <dbReference type="Proteomes" id="UP000190092"/>
    </source>
</evidence>
<name>A0A1T4S1U2_9HYPH</name>
<evidence type="ECO:0000313" key="2">
    <source>
        <dbReference type="EMBL" id="SKA22203.1"/>
    </source>
</evidence>
<feature type="transmembrane region" description="Helical" evidence="1">
    <location>
        <begin position="202"/>
        <end position="223"/>
    </location>
</feature>
<proteinExistence type="predicted"/>
<sequence>MTRKIRFRRRLHRLLLSRRRLFLAMVAGALLFLALPPSIRLVTRILMGWDLTAAIYVVSVFAMIARSTVHTCHKRASLYDEKDWVITVIVVTSAAASLGTIFSELAVIKSAQATPWISMLVTGATVVLSWTFTHLVFALHYANLYYRPNEQGVPGGLEFPGNRPPDYRDFVYYAFVIGCAAQTADVNTISPAMRRVSLIQGVISFVFNTAILALSINVGASLLS</sequence>
<protein>
    <submittedName>
        <fullName evidence="2">Uncharacterized membrane protein</fullName>
    </submittedName>
</protein>
<accession>A0A1T4S1U2</accession>
<dbReference type="Proteomes" id="UP000190092">
    <property type="component" value="Unassembled WGS sequence"/>
</dbReference>
<feature type="transmembrane region" description="Helical" evidence="1">
    <location>
        <begin position="21"/>
        <end position="39"/>
    </location>
</feature>
<feature type="transmembrane region" description="Helical" evidence="1">
    <location>
        <begin position="45"/>
        <end position="64"/>
    </location>
</feature>
<gene>
    <name evidence="2" type="ORF">SAMN02745126_04295</name>
</gene>
<keyword evidence="3" id="KW-1185">Reference proteome</keyword>
<dbReference type="InterPro" id="IPR009781">
    <property type="entry name" value="DUF1345"/>
</dbReference>
<reference evidence="3" key="1">
    <citation type="submission" date="2017-02" db="EMBL/GenBank/DDBJ databases">
        <authorList>
            <person name="Varghese N."/>
            <person name="Submissions S."/>
        </authorList>
    </citation>
    <scope>NUCLEOTIDE SEQUENCE [LARGE SCALE GENOMIC DNA]</scope>
    <source>
        <strain evidence="3">ATCC 27094</strain>
    </source>
</reference>
<dbReference type="EMBL" id="FUWJ01000006">
    <property type="protein sequence ID" value="SKA22203.1"/>
    <property type="molecule type" value="Genomic_DNA"/>
</dbReference>
<feature type="transmembrane region" description="Helical" evidence="1">
    <location>
        <begin position="84"/>
        <end position="103"/>
    </location>
</feature>
<keyword evidence="1" id="KW-1133">Transmembrane helix</keyword>
<feature type="transmembrane region" description="Helical" evidence="1">
    <location>
        <begin position="115"/>
        <end position="139"/>
    </location>
</feature>
<keyword evidence="1" id="KW-0472">Membrane</keyword>